<dbReference type="InterPro" id="IPR001509">
    <property type="entry name" value="Epimerase_deHydtase"/>
</dbReference>
<dbReference type="STRING" id="1703779.AMJ83_05115"/>
<protein>
    <recommendedName>
        <fullName evidence="2">NAD-dependent epimerase/dehydratase domain-containing protein</fullName>
    </recommendedName>
</protein>
<comment type="similarity">
    <text evidence="1">Belongs to the NAD(P)-dependent epimerase/dehydratase family.</text>
</comment>
<dbReference type="Gene3D" id="3.40.50.720">
    <property type="entry name" value="NAD(P)-binding Rossmann-like Domain"/>
    <property type="match status" value="1"/>
</dbReference>
<evidence type="ECO:0000256" key="1">
    <source>
        <dbReference type="ARBA" id="ARBA00007637"/>
    </source>
</evidence>
<dbReference type="Proteomes" id="UP000051373">
    <property type="component" value="Unassembled WGS sequence"/>
</dbReference>
<sequence length="324" mass="36894">MKQKRILVVGASGFVGKNLVLELIQKYRVTILVRPTSNIELFKDNPNIRILYGDLESNRGIAESLDNIDIVIHCAAKTMGQNYWQFYRTNTEGTAHLINAMLEKNVQRILYLSSHAAYGPSSRNQPMQEREQAKPISAYGQTKSLAEDLIIKSGLSFTILRPVSVYGPHDKEILTYIKLLHRGFCPVIGFGPKYMNLIYVKDLVNIIIKIIEKNHFANKIHFANDGHCYSFDSILDTIAATLNRRTLKIRIPASIALFIGLLNDVFLSPEKKLVTRDKIRELACQYWVCSSASINKEIGFTPRYSFDRGIVETIDWYRKQGHLA</sequence>
<dbReference type="SUPFAM" id="SSF51735">
    <property type="entry name" value="NAD(P)-binding Rossmann-fold domains"/>
    <property type="match status" value="1"/>
</dbReference>
<dbReference type="Pfam" id="PF01370">
    <property type="entry name" value="Epimerase"/>
    <property type="match status" value="1"/>
</dbReference>
<dbReference type="AlphaFoldDB" id="A0A0S8FSX7"/>
<evidence type="ECO:0000259" key="2">
    <source>
        <dbReference type="Pfam" id="PF01370"/>
    </source>
</evidence>
<reference evidence="3 4" key="1">
    <citation type="journal article" date="2015" name="Microbiome">
        <title>Genomic resolution of linkages in carbon, nitrogen, and sulfur cycling among widespread estuary sediment bacteria.</title>
        <authorList>
            <person name="Baker B.J."/>
            <person name="Lazar C.S."/>
            <person name="Teske A.P."/>
            <person name="Dick G.J."/>
        </authorList>
    </citation>
    <scope>NUCLEOTIDE SEQUENCE [LARGE SCALE GENOMIC DNA]</scope>
    <source>
        <strain evidence="3">SM23_42</strain>
    </source>
</reference>
<dbReference type="EMBL" id="LJUJ01000008">
    <property type="protein sequence ID" value="KPK63833.1"/>
    <property type="molecule type" value="Genomic_DNA"/>
</dbReference>
<proteinExistence type="inferred from homology"/>
<dbReference type="PANTHER" id="PTHR43000">
    <property type="entry name" value="DTDP-D-GLUCOSE 4,6-DEHYDRATASE-RELATED"/>
    <property type="match status" value="1"/>
</dbReference>
<feature type="domain" description="NAD-dependent epimerase/dehydratase" evidence="2">
    <location>
        <begin position="6"/>
        <end position="214"/>
    </location>
</feature>
<comment type="caution">
    <text evidence="3">The sequence shown here is derived from an EMBL/GenBank/DDBJ whole genome shotgun (WGS) entry which is preliminary data.</text>
</comment>
<dbReference type="InterPro" id="IPR036291">
    <property type="entry name" value="NAD(P)-bd_dom_sf"/>
</dbReference>
<name>A0A0S8FSX7_UNCW3</name>
<evidence type="ECO:0000313" key="3">
    <source>
        <dbReference type="EMBL" id="KPK63833.1"/>
    </source>
</evidence>
<accession>A0A0S8FSX7</accession>
<evidence type="ECO:0000313" key="4">
    <source>
        <dbReference type="Proteomes" id="UP000051373"/>
    </source>
</evidence>
<gene>
    <name evidence="3" type="ORF">AMJ83_05115</name>
</gene>
<organism evidence="3 4">
    <name type="scientific">candidate division WOR_3 bacterium SM23_42</name>
    <dbReference type="NCBI Taxonomy" id="1703779"/>
    <lineage>
        <taxon>Bacteria</taxon>
        <taxon>Bacteria division WOR-3</taxon>
    </lineage>
</organism>